<sequence>MGAIVSQVYEGVQYMIGCSTNNKAITGSETFQRKAMPLILKRTGSMYFDDDGDLAHEFYEEVKPTKQGEKAGMRLLTERLSPQGVVDLPYPRLHVDFPIVMCKAWS</sequence>
<keyword evidence="1" id="KW-1185">Reference proteome</keyword>
<dbReference type="OrthoDB" id="9025707at2759"/>
<dbReference type="GO" id="GO:0051881">
    <property type="term" value="P:regulation of mitochondrial membrane potential"/>
    <property type="evidence" value="ECO:0007669"/>
    <property type="project" value="TreeGrafter"/>
</dbReference>
<dbReference type="GO" id="GO:0005739">
    <property type="term" value="C:mitochondrion"/>
    <property type="evidence" value="ECO:0007669"/>
    <property type="project" value="TreeGrafter"/>
</dbReference>
<dbReference type="PANTHER" id="PTHR15453:SF8">
    <property type="entry name" value="TUMOR SUPPRESSOR CANDIDATE 2"/>
    <property type="match status" value="1"/>
</dbReference>
<dbReference type="RefSeq" id="XP_031549896.1">
    <property type="nucleotide sequence ID" value="XM_031694036.1"/>
</dbReference>
<dbReference type="FunCoup" id="A0A6P8H371">
    <property type="interactions" value="511"/>
</dbReference>
<dbReference type="InParanoid" id="A0A6P8H371"/>
<dbReference type="KEGG" id="aten:116287362"/>
<dbReference type="Pfam" id="PF15000">
    <property type="entry name" value="TUSC2"/>
    <property type="match status" value="1"/>
</dbReference>
<dbReference type="GeneID" id="116287362"/>
<proteinExistence type="predicted"/>
<name>A0A6P8H371_ACTTE</name>
<gene>
    <name evidence="2" type="primary">LOC116287362</name>
</gene>
<dbReference type="InterPro" id="IPR029393">
    <property type="entry name" value="FUS1"/>
</dbReference>
<dbReference type="Proteomes" id="UP000515163">
    <property type="component" value="Unplaced"/>
</dbReference>
<protein>
    <submittedName>
        <fullName evidence="2">Tumor suppressor candidate 2-like</fullName>
    </submittedName>
</protein>
<reference evidence="2" key="1">
    <citation type="submission" date="2025-08" db="UniProtKB">
        <authorList>
            <consortium name="RefSeq"/>
        </authorList>
    </citation>
    <scope>IDENTIFICATION</scope>
    <source>
        <tissue evidence="2">Tentacle</tissue>
    </source>
</reference>
<dbReference type="AlphaFoldDB" id="A0A6P8H371"/>
<dbReference type="PANTHER" id="PTHR15453">
    <property type="entry name" value="TUMOR SUPPRESSOR CANDIDATE 2"/>
    <property type="match status" value="1"/>
</dbReference>
<accession>A0A6P8H371</accession>
<evidence type="ECO:0000313" key="1">
    <source>
        <dbReference type="Proteomes" id="UP000515163"/>
    </source>
</evidence>
<organism evidence="1 2">
    <name type="scientific">Actinia tenebrosa</name>
    <name type="common">Australian red waratah sea anemone</name>
    <dbReference type="NCBI Taxonomy" id="6105"/>
    <lineage>
        <taxon>Eukaryota</taxon>
        <taxon>Metazoa</taxon>
        <taxon>Cnidaria</taxon>
        <taxon>Anthozoa</taxon>
        <taxon>Hexacorallia</taxon>
        <taxon>Actiniaria</taxon>
        <taxon>Actiniidae</taxon>
        <taxon>Actinia</taxon>
    </lineage>
</organism>
<evidence type="ECO:0000313" key="2">
    <source>
        <dbReference type="RefSeq" id="XP_031549896.1"/>
    </source>
</evidence>